<dbReference type="EMBL" id="JACBNQ010000008">
    <property type="protein sequence ID" value="NYB74302.1"/>
    <property type="molecule type" value="Genomic_DNA"/>
</dbReference>
<organism evidence="5 6">
    <name type="scientific">Sedimentibacter hydroxybenzoicus DSM 7310</name>
    <dbReference type="NCBI Taxonomy" id="1123245"/>
    <lineage>
        <taxon>Bacteria</taxon>
        <taxon>Bacillati</taxon>
        <taxon>Bacillota</taxon>
        <taxon>Tissierellia</taxon>
        <taxon>Sedimentibacter</taxon>
    </lineage>
</organism>
<dbReference type="GO" id="GO:0016887">
    <property type="term" value="F:ATP hydrolysis activity"/>
    <property type="evidence" value="ECO:0007669"/>
    <property type="project" value="TreeGrafter"/>
</dbReference>
<evidence type="ECO:0000256" key="1">
    <source>
        <dbReference type="ARBA" id="ARBA00006611"/>
    </source>
</evidence>
<evidence type="ECO:0000313" key="5">
    <source>
        <dbReference type="EMBL" id="NYB74302.1"/>
    </source>
</evidence>
<dbReference type="FunFam" id="3.30.300.160:FF:000002">
    <property type="entry name" value="Type II secretion system protein E"/>
    <property type="match status" value="1"/>
</dbReference>
<evidence type="ECO:0000259" key="4">
    <source>
        <dbReference type="PROSITE" id="PS00662"/>
    </source>
</evidence>
<comment type="similarity">
    <text evidence="1">Belongs to the GSP E family.</text>
</comment>
<gene>
    <name evidence="5" type="ORF">HZF24_09105</name>
</gene>
<dbReference type="GO" id="GO:0005886">
    <property type="term" value="C:plasma membrane"/>
    <property type="evidence" value="ECO:0007669"/>
    <property type="project" value="TreeGrafter"/>
</dbReference>
<reference evidence="5" key="1">
    <citation type="submission" date="2020-07" db="EMBL/GenBank/DDBJ databases">
        <title>Genomic analysis of a strain of Sedimentibacter Hydroxybenzoicus DSM7310.</title>
        <authorList>
            <person name="Ma S."/>
        </authorList>
    </citation>
    <scope>NUCLEOTIDE SEQUENCE</scope>
    <source>
        <strain evidence="5">DSM 7310</strain>
    </source>
</reference>
<dbReference type="FunFam" id="3.40.50.300:FF:000398">
    <property type="entry name" value="Type IV pilus assembly ATPase PilB"/>
    <property type="match status" value="1"/>
</dbReference>
<dbReference type="Pfam" id="PF00437">
    <property type="entry name" value="T2SSE"/>
    <property type="match status" value="1"/>
</dbReference>
<dbReference type="Pfam" id="PF05157">
    <property type="entry name" value="MshEN"/>
    <property type="match status" value="1"/>
</dbReference>
<sequence length="562" mass="62643">MNNYSKTARLGDILLHKKEITQDQLNECLRLQKGSGKKLGEILIEKDFVTEDIVLNTLSEQLGIEIVNLDNFHINAEATKLISEKLAKRVNAIPLKTVNDKIYVAMSEPLNIFDIEDIEMESGKKTEILLAAKSQINYAIEKYMGRRSAEKAVEDFNRENLANEDFDAISEETDINVSNSPVVRLINSLIRQALKMGASDIHIEPLENRIRVRVRIDGELQEILTPSKHTQSALVTRVKIIAGMNIAEKRLPQDGRIEMKIDDTIVDLRISVLPTVYGEKIVMRLLDRGNFLKNKKELGFTHENLEIFETILGAPNGVILVTGPTGSGKTTTLYASLNVLNKMNKNIITVEDPVEYKIEGINQVQVNSKAGLLFSTGLRSILRQDPDIIMVGEIRDEETAEIAVRAAITGHLVISTLHTNDAPSTIMRLQDMGIKPFLIAASVRGIVAQRLVKRVCTNCKEEYKASETEKSLLGIEFDAILQRGAGCPKCFNTGYSGRIAIHEILKVDKAVREAIQRGKSSDEITKAAEKGGMTTLKENCRELVLCGITTMEEYSQVVYKLD</sequence>
<dbReference type="Gene3D" id="3.30.450.90">
    <property type="match status" value="1"/>
</dbReference>
<dbReference type="InterPro" id="IPR037257">
    <property type="entry name" value="T2SS_E_N_sf"/>
</dbReference>
<dbReference type="AlphaFoldDB" id="A0A974GWB3"/>
<protein>
    <submittedName>
        <fullName evidence="5">Type II/IV secretion system protein</fullName>
    </submittedName>
</protein>
<dbReference type="RefSeq" id="WP_179238005.1">
    <property type="nucleotide sequence ID" value="NZ_JACBNQ010000008.1"/>
</dbReference>
<dbReference type="InterPro" id="IPR001482">
    <property type="entry name" value="T2SS/T4SS_dom"/>
</dbReference>
<accession>A0A974GWB3</accession>
<dbReference type="CDD" id="cd01129">
    <property type="entry name" value="PulE-GspE-like"/>
    <property type="match status" value="1"/>
</dbReference>
<dbReference type="GO" id="GO:0005524">
    <property type="term" value="F:ATP binding"/>
    <property type="evidence" value="ECO:0007669"/>
    <property type="project" value="UniProtKB-KW"/>
</dbReference>
<proteinExistence type="inferred from homology"/>
<dbReference type="SUPFAM" id="SSF52540">
    <property type="entry name" value="P-loop containing nucleoside triphosphate hydrolases"/>
    <property type="match status" value="1"/>
</dbReference>
<dbReference type="InterPro" id="IPR027417">
    <property type="entry name" value="P-loop_NTPase"/>
</dbReference>
<name>A0A974GWB3_SEDHY</name>
<feature type="domain" description="Bacterial type II secretion system protein E" evidence="4">
    <location>
        <begin position="382"/>
        <end position="396"/>
    </location>
</feature>
<evidence type="ECO:0000256" key="3">
    <source>
        <dbReference type="ARBA" id="ARBA00022840"/>
    </source>
</evidence>
<keyword evidence="3" id="KW-0067">ATP-binding</keyword>
<dbReference type="InterPro" id="IPR007831">
    <property type="entry name" value="T2SS_GspE_N"/>
</dbReference>
<evidence type="ECO:0000256" key="2">
    <source>
        <dbReference type="ARBA" id="ARBA00022741"/>
    </source>
</evidence>
<dbReference type="PANTHER" id="PTHR30258:SF1">
    <property type="entry name" value="PROTEIN TRANSPORT PROTEIN HOFB HOMOLOG"/>
    <property type="match status" value="1"/>
</dbReference>
<dbReference type="PANTHER" id="PTHR30258">
    <property type="entry name" value="TYPE II SECRETION SYSTEM PROTEIN GSPE-RELATED"/>
    <property type="match status" value="1"/>
</dbReference>
<dbReference type="PROSITE" id="PS00662">
    <property type="entry name" value="T2SP_E"/>
    <property type="match status" value="1"/>
</dbReference>
<dbReference type="Proteomes" id="UP000611629">
    <property type="component" value="Unassembled WGS sequence"/>
</dbReference>
<comment type="caution">
    <text evidence="5">The sequence shown here is derived from an EMBL/GenBank/DDBJ whole genome shotgun (WGS) entry which is preliminary data.</text>
</comment>
<keyword evidence="6" id="KW-1185">Reference proteome</keyword>
<evidence type="ECO:0000313" key="6">
    <source>
        <dbReference type="Proteomes" id="UP000611629"/>
    </source>
</evidence>
<dbReference type="SUPFAM" id="SSF160246">
    <property type="entry name" value="EspE N-terminal domain-like"/>
    <property type="match status" value="1"/>
</dbReference>
<dbReference type="FunFam" id="3.30.450.90:FF:000001">
    <property type="entry name" value="Type II secretion system ATPase GspE"/>
    <property type="match status" value="1"/>
</dbReference>
<dbReference type="Gene3D" id="3.30.300.160">
    <property type="entry name" value="Type II secretion system, protein E, N-terminal domain"/>
    <property type="match status" value="1"/>
</dbReference>
<dbReference type="Gene3D" id="3.40.50.300">
    <property type="entry name" value="P-loop containing nucleotide triphosphate hydrolases"/>
    <property type="match status" value="1"/>
</dbReference>
<keyword evidence="2" id="KW-0547">Nucleotide-binding</keyword>